<dbReference type="EMBL" id="VSSQ01023020">
    <property type="protein sequence ID" value="MPM69698.1"/>
    <property type="molecule type" value="Genomic_DNA"/>
</dbReference>
<gene>
    <name evidence="1" type="ORF">SDC9_116646</name>
</gene>
<dbReference type="AlphaFoldDB" id="A0A645BX72"/>
<organism evidence="1">
    <name type="scientific">bioreactor metagenome</name>
    <dbReference type="NCBI Taxonomy" id="1076179"/>
    <lineage>
        <taxon>unclassified sequences</taxon>
        <taxon>metagenomes</taxon>
        <taxon>ecological metagenomes</taxon>
    </lineage>
</organism>
<protein>
    <submittedName>
        <fullName evidence="1">Uncharacterized protein</fullName>
    </submittedName>
</protein>
<sequence length="170" mass="18408">MRGDHRNNAIDLFEWSRQGGIEGCCAAQIFNIRAESVGDEVEHMLAADLKCDPVGFAFGFVIHIVEMRIAMFFGLQIGSGFGHQFTHADAGVLQYFKVHFATGGRAFAGLNSVGGCSKQQIGNYIGHFHHVFFIQAALGHPGGAKADTRSKERRLIAGDGVSVEHNAGYI</sequence>
<proteinExistence type="predicted"/>
<comment type="caution">
    <text evidence="1">The sequence shown here is derived from an EMBL/GenBank/DDBJ whole genome shotgun (WGS) entry which is preliminary data.</text>
</comment>
<reference evidence="1" key="1">
    <citation type="submission" date="2019-08" db="EMBL/GenBank/DDBJ databases">
        <authorList>
            <person name="Kucharzyk K."/>
            <person name="Murdoch R.W."/>
            <person name="Higgins S."/>
            <person name="Loffler F."/>
        </authorList>
    </citation>
    <scope>NUCLEOTIDE SEQUENCE</scope>
</reference>
<evidence type="ECO:0000313" key="1">
    <source>
        <dbReference type="EMBL" id="MPM69698.1"/>
    </source>
</evidence>
<name>A0A645BX72_9ZZZZ</name>
<accession>A0A645BX72</accession>